<organism evidence="1 2">
    <name type="scientific">Terasakiella brassicae</name>
    <dbReference type="NCBI Taxonomy" id="1634917"/>
    <lineage>
        <taxon>Bacteria</taxon>
        <taxon>Pseudomonadati</taxon>
        <taxon>Pseudomonadota</taxon>
        <taxon>Alphaproteobacteria</taxon>
        <taxon>Rhodospirillales</taxon>
        <taxon>Terasakiellaceae</taxon>
        <taxon>Terasakiella</taxon>
    </lineage>
</organism>
<name>A0A917BZF6_9PROT</name>
<evidence type="ECO:0000313" key="2">
    <source>
        <dbReference type="Proteomes" id="UP000632498"/>
    </source>
</evidence>
<reference evidence="1" key="1">
    <citation type="journal article" date="2014" name="Int. J. Syst. Evol. Microbiol.">
        <title>Complete genome sequence of Corynebacterium casei LMG S-19264T (=DSM 44701T), isolated from a smear-ripened cheese.</title>
        <authorList>
            <consortium name="US DOE Joint Genome Institute (JGI-PGF)"/>
            <person name="Walter F."/>
            <person name="Albersmeier A."/>
            <person name="Kalinowski J."/>
            <person name="Ruckert C."/>
        </authorList>
    </citation>
    <scope>NUCLEOTIDE SEQUENCE</scope>
    <source>
        <strain evidence="1">CGMCC 1.15254</strain>
    </source>
</reference>
<keyword evidence="2" id="KW-1185">Reference proteome</keyword>
<protein>
    <submittedName>
        <fullName evidence="1">Uncharacterized protein</fullName>
    </submittedName>
</protein>
<comment type="caution">
    <text evidence="1">The sequence shown here is derived from an EMBL/GenBank/DDBJ whole genome shotgun (WGS) entry which is preliminary data.</text>
</comment>
<gene>
    <name evidence="1" type="ORF">GCM10011332_13100</name>
</gene>
<dbReference type="Proteomes" id="UP000632498">
    <property type="component" value="Unassembled WGS sequence"/>
</dbReference>
<proteinExistence type="predicted"/>
<dbReference type="AlphaFoldDB" id="A0A917BZF6"/>
<reference evidence="1" key="2">
    <citation type="submission" date="2020-09" db="EMBL/GenBank/DDBJ databases">
        <authorList>
            <person name="Sun Q."/>
            <person name="Zhou Y."/>
        </authorList>
    </citation>
    <scope>NUCLEOTIDE SEQUENCE</scope>
    <source>
        <strain evidence="1">CGMCC 1.15254</strain>
    </source>
</reference>
<dbReference type="RefSeq" id="WP_188663000.1">
    <property type="nucleotide sequence ID" value="NZ_BMHV01000007.1"/>
</dbReference>
<sequence length="59" mass="6891">MSVEQTFLMKYGIHNFVSYVENGGKFTFFIRKNEREAMIRHAMMLIQGGYGETAEIRIV</sequence>
<accession>A0A917BZF6</accession>
<dbReference type="EMBL" id="BMHV01000007">
    <property type="protein sequence ID" value="GGF60691.1"/>
    <property type="molecule type" value="Genomic_DNA"/>
</dbReference>
<evidence type="ECO:0000313" key="1">
    <source>
        <dbReference type="EMBL" id="GGF60691.1"/>
    </source>
</evidence>